<sequence>MNKGAKNSQAEAEAAAGGSDVRFTVQPERELQANWEVDLAKKLEDYLLKICSGQVTASESLDSISVNFAEAALLVQGSVQVYSRKVEYLYNLVLHALEFISQKSQQDQIEGTPVQAEESGSHAVAGEENDFFWGFDDVPVEVKNCLDSPNGKDTSLNLFVKPPANLVVLEGDCLDTVGDGTELESYLLATSDLYRDFILLDTYDSVAVDDFLEGDEVCKGPNDVYRGSSTRKSFQSPTRRSGGTAHKSSLAKNKDVNLPASPRVACSFDVGPNPPVNDNFGENYRGFDMDDNYSEPRDFENSDDEDDPWKPLNPHEPGNLKVKPFRKVKTFRRNGVKSAKRISISTIFPLAKLRGTISPELTEIWEARHKFFEEQRASQPPSLYEKLRQSLADEGHETFDAFANPGCYEDKGYDSGDPDIGHPDFDMPDGMYMDEDVPLQHDKHDDGPAPFEPNEAFEHGSQDSHANLEDLCRSHLDALLANIAETEKQTELAARVSSWKQKIENNLDEQDSHPPFDIHEYGESIINKLSFEGDNGNITSFADVVKGQHKYDVARTFSALLQLVNNGDVDLDRRGEQSESICYTAVNPFYVRLLNHERKRGETQFRLPKKRLKSPSRKGPSKGDREKSPIDNPSSGYGSSAVSSQPSCNFSMKLGKLGGVRCTPEGKRRRRSRLVEPVDLHSSG</sequence>
<keyword evidence="2" id="KW-1185">Reference proteome</keyword>
<evidence type="ECO:0000313" key="1">
    <source>
        <dbReference type="EMBL" id="KAH9683569.1"/>
    </source>
</evidence>
<evidence type="ECO:0000313" key="2">
    <source>
        <dbReference type="Proteomes" id="UP000829398"/>
    </source>
</evidence>
<protein>
    <submittedName>
        <fullName evidence="1">Condensin-2 complex subunit H2</fullName>
    </submittedName>
</protein>
<gene>
    <name evidence="1" type="ORF">KPL71_027723</name>
</gene>
<reference evidence="2" key="1">
    <citation type="journal article" date="2023" name="Hortic. Res.">
        <title>A chromosome-level phased genome enabling allele-level studies in sweet orange: a case study on citrus Huanglongbing tolerance.</title>
        <authorList>
            <person name="Wu B."/>
            <person name="Yu Q."/>
            <person name="Deng Z."/>
            <person name="Duan Y."/>
            <person name="Luo F."/>
            <person name="Gmitter F. Jr."/>
        </authorList>
    </citation>
    <scope>NUCLEOTIDE SEQUENCE [LARGE SCALE GENOMIC DNA]</scope>
    <source>
        <strain evidence="2">cv. Valencia</strain>
    </source>
</reference>
<dbReference type="EMBL" id="CM039178">
    <property type="protein sequence ID" value="KAH9683569.1"/>
    <property type="molecule type" value="Genomic_DNA"/>
</dbReference>
<accession>A0ACB8I982</accession>
<proteinExistence type="predicted"/>
<dbReference type="Proteomes" id="UP000829398">
    <property type="component" value="Chromosome 9"/>
</dbReference>
<organism evidence="1 2">
    <name type="scientific">Citrus sinensis</name>
    <name type="common">Sweet orange</name>
    <name type="synonym">Citrus aurantium var. sinensis</name>
    <dbReference type="NCBI Taxonomy" id="2711"/>
    <lineage>
        <taxon>Eukaryota</taxon>
        <taxon>Viridiplantae</taxon>
        <taxon>Streptophyta</taxon>
        <taxon>Embryophyta</taxon>
        <taxon>Tracheophyta</taxon>
        <taxon>Spermatophyta</taxon>
        <taxon>Magnoliopsida</taxon>
        <taxon>eudicotyledons</taxon>
        <taxon>Gunneridae</taxon>
        <taxon>Pentapetalae</taxon>
        <taxon>rosids</taxon>
        <taxon>malvids</taxon>
        <taxon>Sapindales</taxon>
        <taxon>Rutaceae</taxon>
        <taxon>Aurantioideae</taxon>
        <taxon>Citrus</taxon>
    </lineage>
</organism>
<name>A0ACB8I982_CITSI</name>
<comment type="caution">
    <text evidence="1">The sequence shown here is derived from an EMBL/GenBank/DDBJ whole genome shotgun (WGS) entry which is preliminary data.</text>
</comment>